<feature type="chain" id="PRO_5026677742" evidence="2">
    <location>
        <begin position="32"/>
        <end position="138"/>
    </location>
</feature>
<organism evidence="3 4">
    <name type="scientific">Prunus armeniaca</name>
    <name type="common">Apricot</name>
    <name type="synonym">Armeniaca vulgaris</name>
    <dbReference type="NCBI Taxonomy" id="36596"/>
    <lineage>
        <taxon>Eukaryota</taxon>
        <taxon>Viridiplantae</taxon>
        <taxon>Streptophyta</taxon>
        <taxon>Embryophyta</taxon>
        <taxon>Tracheophyta</taxon>
        <taxon>Spermatophyta</taxon>
        <taxon>Magnoliopsida</taxon>
        <taxon>eudicotyledons</taxon>
        <taxon>Gunneridae</taxon>
        <taxon>Pentapetalae</taxon>
        <taxon>rosids</taxon>
        <taxon>fabids</taxon>
        <taxon>Rosales</taxon>
        <taxon>Rosaceae</taxon>
        <taxon>Amygdaloideae</taxon>
        <taxon>Amygdaleae</taxon>
        <taxon>Prunus</taxon>
    </lineage>
</organism>
<name>A0A6J5VAA6_PRUAR</name>
<dbReference type="EMBL" id="CAEKDK010000006">
    <property type="protein sequence ID" value="CAB4285102.1"/>
    <property type="molecule type" value="Genomic_DNA"/>
</dbReference>
<sequence>MASANAHCCINLLPLALVIFILFNAVHPCLSFNSQPDRESTKSATKWRSMDSATNLHPKHKNSISGLCSVDPSLSSVGGGDFNRKDYDSMLEDEGVAPRPQGSCEITFIPPPSPVDPLKEIHRQMGILIAMAVVTGHA</sequence>
<dbReference type="AlphaFoldDB" id="A0A6J5VAA6"/>
<gene>
    <name evidence="3" type="ORF">CURHAP_LOCUS40818</name>
</gene>
<evidence type="ECO:0000313" key="3">
    <source>
        <dbReference type="EMBL" id="CAB4285102.1"/>
    </source>
</evidence>
<feature type="compositionally biased region" description="Polar residues" evidence="1">
    <location>
        <begin position="42"/>
        <end position="55"/>
    </location>
</feature>
<evidence type="ECO:0000256" key="1">
    <source>
        <dbReference type="SAM" id="MobiDB-lite"/>
    </source>
</evidence>
<evidence type="ECO:0000256" key="2">
    <source>
        <dbReference type="SAM" id="SignalP"/>
    </source>
</evidence>
<keyword evidence="2" id="KW-0732">Signal</keyword>
<protein>
    <submittedName>
        <fullName evidence="3">Uncharacterized protein</fullName>
    </submittedName>
</protein>
<dbReference type="Proteomes" id="UP000507222">
    <property type="component" value="Unassembled WGS sequence"/>
</dbReference>
<evidence type="ECO:0000313" key="4">
    <source>
        <dbReference type="Proteomes" id="UP000507222"/>
    </source>
</evidence>
<feature type="region of interest" description="Disordered" evidence="1">
    <location>
        <begin position="34"/>
        <end position="58"/>
    </location>
</feature>
<proteinExistence type="predicted"/>
<reference evidence="3 4" key="1">
    <citation type="submission" date="2020-05" db="EMBL/GenBank/DDBJ databases">
        <authorList>
            <person name="Campoy J."/>
            <person name="Schneeberger K."/>
            <person name="Spophaly S."/>
        </authorList>
    </citation>
    <scope>NUCLEOTIDE SEQUENCE [LARGE SCALE GENOMIC DNA]</scope>
    <source>
        <strain evidence="3">PruArmRojPasFocal</strain>
    </source>
</reference>
<accession>A0A6J5VAA6</accession>
<feature type="signal peptide" evidence="2">
    <location>
        <begin position="1"/>
        <end position="31"/>
    </location>
</feature>